<dbReference type="InterPro" id="IPR049552">
    <property type="entry name" value="PKS_DH_N"/>
</dbReference>
<comment type="caution">
    <text evidence="9">The sequence shown here is derived from an EMBL/GenBank/DDBJ whole genome shotgun (WGS) entry which is preliminary data.</text>
</comment>
<dbReference type="PANTHER" id="PTHR43775:SF37">
    <property type="entry name" value="SI:DKEY-61P9.11"/>
    <property type="match status" value="1"/>
</dbReference>
<feature type="region of interest" description="Disordered" evidence="6">
    <location>
        <begin position="262"/>
        <end position="281"/>
    </location>
</feature>
<dbReference type="InterPro" id="IPR057326">
    <property type="entry name" value="KR_dom"/>
</dbReference>
<comment type="similarity">
    <text evidence="5">Belongs to the thiolase-like superfamily. Beta-ketoacyl-ACP synthases family.</text>
</comment>
<dbReference type="Pfam" id="PF00109">
    <property type="entry name" value="ketoacyl-synt"/>
    <property type="match status" value="3"/>
</dbReference>
<evidence type="ECO:0000256" key="2">
    <source>
        <dbReference type="ARBA" id="ARBA00022553"/>
    </source>
</evidence>
<dbReference type="PROSITE" id="PS52019">
    <property type="entry name" value="PKS_MFAS_DH"/>
    <property type="match status" value="1"/>
</dbReference>
<dbReference type="OrthoDB" id="3676637at2"/>
<dbReference type="GO" id="GO:0006633">
    <property type="term" value="P:fatty acid biosynthetic process"/>
    <property type="evidence" value="ECO:0007669"/>
    <property type="project" value="TreeGrafter"/>
</dbReference>
<dbReference type="CDD" id="cd00833">
    <property type="entry name" value="PKS"/>
    <property type="match status" value="1"/>
</dbReference>
<dbReference type="InterPro" id="IPR002347">
    <property type="entry name" value="SDR_fam"/>
</dbReference>
<gene>
    <name evidence="9" type="ORF">ACRB68_59600</name>
</gene>
<evidence type="ECO:0000313" key="10">
    <source>
        <dbReference type="Proteomes" id="UP000487268"/>
    </source>
</evidence>
<feature type="region of interest" description="C-terminal hotdog fold" evidence="4">
    <location>
        <begin position="1692"/>
        <end position="1845"/>
    </location>
</feature>
<dbReference type="SMART" id="SM00825">
    <property type="entry name" value="PKS_KS"/>
    <property type="match status" value="1"/>
</dbReference>
<dbReference type="InterPro" id="IPR014031">
    <property type="entry name" value="Ketoacyl_synth_C"/>
</dbReference>
<feature type="domain" description="PKS/mFAS DH" evidence="8">
    <location>
        <begin position="1545"/>
        <end position="1845"/>
    </location>
</feature>
<dbReference type="Pfam" id="PF21089">
    <property type="entry name" value="PKS_DH_N"/>
    <property type="match status" value="1"/>
</dbReference>
<dbReference type="Pfam" id="PF08659">
    <property type="entry name" value="KR"/>
    <property type="match status" value="1"/>
</dbReference>
<sequence>MPDFRGKVVLVSGGGRGVGKTISRRFALAGAQVFVNWFHSGDEAERTVRELRAEGADVESLRGSVAKPEHVRRMLDQVGRRAGRLDVLVNNAAARWLRPMEELTEREWTRTWRTCVQGTVDLSLQAAGIMDGGAVVNLSSIGATMVMGNYAAVGVAKAAVEAATRYLSVELAPAGIRVNCASSMPVDGEVLGLFPDHDRFRRVVEEAAPLGRLVTAEEYADLVLFLASPQAAMITGQTVLVDGGLSLGAPLLTPPAYRHAAPEAAAGPRAGQDDAAASGEEEIDAGEAVAIVGIGAVVPGAADPGALWRLLQAGEPVFREPGERWSLAAHHSADPDSPDRNYASAFGFVTTRVDEATREEDYTTAWLRTALGQAWHDRTARTGDRVALLVGATPDGSQHLEESAVLAAIRDLLADHPGGGELAGIAERHLKHARTRPERSLPHVSVRDAADSLLPPGIDTLTVDTACSSSLYAVDLGMRRLRSGACDIAVCGGTFAVTPRVMTLFSKLKGLSETGGLHAFSEEADGTLFSDGAAVVVLKTLERARADGDRIHGVITGIGISCDGKGKAIYAPNGDGQVLALRRAYRGGRDPADTGWTVAHGTGTPAGDLVEIGSLKDMFHGPGRMAVTSNKSLIGHTGWSAGVVSLIHLLLGLEQERIPAQRPPARPPRSWDLPHGMRIPGEPVPWPARGRYRPRQGGVNSFGFGGTNAHAVVTEPHPSLRPAPHPAKDDDPVVAVGWNAVLPGAPGREEIARWLDGGTPGWPARFRELPEVPFRMLPMPPGGQDRIDAVQRLALLAADGLRDRLGGVWDALGDTAGVIGAHTGLTHHACGYALRCALAGLGAALDAEPGASPQARAAFAELTELATTGIDAPTEDSYPGSAPGLAPARVAMALDVHGLTMGIDSGTASGIDALAVACDYLRSGDLDLALVVAVNGNARPSWEDLVRPALGPGADGLAEGALCLALTRRSIAERFDLTPLGRIEPGGGEQAEATAPPPGPSLLAADSAFTVLGHLLRRQSASLAWTDPLTERTARLTVTASEPAHEPARRSAAEETVARFTVELHPVPAERAGRTVPLFPDDCVILTDAPAALTDRMPPGRHLTLSAASEAGPALASLPWRPRHLRIVATTAATERLIDLHDLAFLTVKELFDDLAGGSTAIVLCDAIERELPAAAAGMFTGFVKTLACDWPEADLLCLVTGTPHPTDALRELEEELGAQRATPVVVHPSPGQRQETRLIPLTAPDEPAPPLESSSVVVAVGGSRGITAELLKDLAEEARPRMWILGSSPIGDEPDPAEAADRAGYIKQARDRDPELSIPEAVSQYDRLRALGDSRRSLAALADVAGKDRVTYLTCDVRDRAAVGRAVERIHAETPHIDLLLFAAGANRPAETPRKPFDDFRRVRDIKVRGHHNLTEALADRPPARWINFGSIAALAGQPGELDYAAANDYLATAACQANARGQDHFTIGWPVWRDTGLASDPMLQRRLARTGLSRITTEEGVRLFRAELADAPHPPYTVLLGPGDMAVVGQRFPGLRTDTPRTYPLLGPGPFPSGDSATLDCSIDVGRHPYLMDHLVDGRPTVPGTFLVEMAVEAATTLHPSLVPVAVLDGEFTHFVKTHPRHGDAAFRIGLETIADDPAETRVAVTFSSDVRTPSGEVLEADRVYTTCTVVLAPAAEPASAPVPLPPASAESLPDPYYLPNGSIALTGPFVTTDAAAVYDGHAYGRFRLPSELSDLPFHAFHTPAFLFDALARISVLNARTPRGIPVFALKSFHRVTFHRPGPDAEVAAAAPVHLLSTPEPAPAGTGPSEDAAFRCTAVSDTGAVLVSIDGLRGHPKGEAPSPNDHQ</sequence>
<dbReference type="InterPro" id="IPR049900">
    <property type="entry name" value="PKS_mFAS_DH"/>
</dbReference>
<dbReference type="EMBL" id="WEGH01000004">
    <property type="protein sequence ID" value="MQY07858.1"/>
    <property type="molecule type" value="Genomic_DNA"/>
</dbReference>
<evidence type="ECO:0000256" key="5">
    <source>
        <dbReference type="RuleBase" id="RU003694"/>
    </source>
</evidence>
<keyword evidence="5" id="KW-0808">Transferase</keyword>
<proteinExistence type="inferred from homology"/>
<protein>
    <submittedName>
        <fullName evidence="9">Uncharacterized protein</fullName>
    </submittedName>
</protein>
<evidence type="ECO:0000256" key="1">
    <source>
        <dbReference type="ARBA" id="ARBA00022450"/>
    </source>
</evidence>
<dbReference type="Gene3D" id="3.10.129.110">
    <property type="entry name" value="Polyketide synthase dehydratase"/>
    <property type="match status" value="1"/>
</dbReference>
<dbReference type="InterPro" id="IPR013968">
    <property type="entry name" value="PKS_KR"/>
</dbReference>
<dbReference type="GO" id="GO:0016491">
    <property type="term" value="F:oxidoreductase activity"/>
    <property type="evidence" value="ECO:0007669"/>
    <property type="project" value="UniProtKB-KW"/>
</dbReference>
<feature type="region of interest" description="N-terminal hotdog fold" evidence="4">
    <location>
        <begin position="1545"/>
        <end position="1674"/>
    </location>
</feature>
<dbReference type="InterPro" id="IPR016039">
    <property type="entry name" value="Thiolase-like"/>
</dbReference>
<feature type="domain" description="Ketosynthase family 3 (KS3)" evidence="7">
    <location>
        <begin position="286"/>
        <end position="715"/>
    </location>
</feature>
<evidence type="ECO:0000256" key="4">
    <source>
        <dbReference type="PROSITE-ProRule" id="PRU01363"/>
    </source>
</evidence>
<accession>A0A7K0C367</accession>
<dbReference type="RefSeq" id="WP_153538372.1">
    <property type="nucleotide sequence ID" value="NZ_WEGH01000004.1"/>
</dbReference>
<evidence type="ECO:0000256" key="3">
    <source>
        <dbReference type="ARBA" id="ARBA00023002"/>
    </source>
</evidence>
<dbReference type="PROSITE" id="PS52004">
    <property type="entry name" value="KS3_2"/>
    <property type="match status" value="1"/>
</dbReference>
<dbReference type="GO" id="GO:0071770">
    <property type="term" value="P:DIM/DIP cell wall layer assembly"/>
    <property type="evidence" value="ECO:0007669"/>
    <property type="project" value="TreeGrafter"/>
</dbReference>
<dbReference type="SUPFAM" id="SSF53901">
    <property type="entry name" value="Thiolase-like"/>
    <property type="match status" value="3"/>
</dbReference>
<dbReference type="Pfam" id="PF02801">
    <property type="entry name" value="Ketoacyl-synt_C"/>
    <property type="match status" value="1"/>
</dbReference>
<feature type="active site" description="Proton donor; for dehydratase activity" evidence="4">
    <location>
        <position position="1751"/>
    </location>
</feature>
<evidence type="ECO:0000259" key="7">
    <source>
        <dbReference type="PROSITE" id="PS52004"/>
    </source>
</evidence>
<dbReference type="GO" id="GO:0005737">
    <property type="term" value="C:cytoplasm"/>
    <property type="evidence" value="ECO:0007669"/>
    <property type="project" value="TreeGrafter"/>
</dbReference>
<keyword evidence="1" id="KW-0596">Phosphopantetheine</keyword>
<dbReference type="Gene3D" id="3.40.50.720">
    <property type="entry name" value="NAD(P)-binding Rossmann-like Domain"/>
    <property type="match status" value="2"/>
</dbReference>
<dbReference type="PANTHER" id="PTHR43775">
    <property type="entry name" value="FATTY ACID SYNTHASE"/>
    <property type="match status" value="1"/>
</dbReference>
<evidence type="ECO:0000259" key="8">
    <source>
        <dbReference type="PROSITE" id="PS52019"/>
    </source>
</evidence>
<dbReference type="GO" id="GO:0004312">
    <property type="term" value="F:fatty acid synthase activity"/>
    <property type="evidence" value="ECO:0007669"/>
    <property type="project" value="TreeGrafter"/>
</dbReference>
<dbReference type="Gene3D" id="3.40.47.10">
    <property type="match status" value="2"/>
</dbReference>
<keyword evidence="10" id="KW-1185">Reference proteome</keyword>
<dbReference type="PRINTS" id="PR00081">
    <property type="entry name" value="GDHRDH"/>
</dbReference>
<evidence type="ECO:0000313" key="9">
    <source>
        <dbReference type="EMBL" id="MQY07858.1"/>
    </source>
</evidence>
<dbReference type="SMART" id="SM00826">
    <property type="entry name" value="PKS_DH"/>
    <property type="match status" value="1"/>
</dbReference>
<dbReference type="SMART" id="SM00822">
    <property type="entry name" value="PKS_KR"/>
    <property type="match status" value="1"/>
</dbReference>
<dbReference type="FunFam" id="3.40.50.720:FF:000084">
    <property type="entry name" value="Short-chain dehydrogenase reductase"/>
    <property type="match status" value="1"/>
</dbReference>
<dbReference type="GO" id="GO:0005886">
    <property type="term" value="C:plasma membrane"/>
    <property type="evidence" value="ECO:0007669"/>
    <property type="project" value="TreeGrafter"/>
</dbReference>
<dbReference type="SUPFAM" id="SSF51735">
    <property type="entry name" value="NAD(P)-binding Rossmann-fold domains"/>
    <property type="match status" value="2"/>
</dbReference>
<dbReference type="InterPro" id="IPR014030">
    <property type="entry name" value="Ketoacyl_synth_N"/>
</dbReference>
<organism evidence="9 10">
    <name type="scientific">Actinomadura macrotermitis</name>
    <dbReference type="NCBI Taxonomy" id="2585200"/>
    <lineage>
        <taxon>Bacteria</taxon>
        <taxon>Bacillati</taxon>
        <taxon>Actinomycetota</taxon>
        <taxon>Actinomycetes</taxon>
        <taxon>Streptosporangiales</taxon>
        <taxon>Thermomonosporaceae</taxon>
        <taxon>Actinomadura</taxon>
    </lineage>
</organism>
<dbReference type="InterPro" id="IPR050091">
    <property type="entry name" value="PKS_NRPS_Biosynth_Enz"/>
</dbReference>
<dbReference type="InterPro" id="IPR042104">
    <property type="entry name" value="PKS_dehydratase_sf"/>
</dbReference>
<dbReference type="Pfam" id="PF13561">
    <property type="entry name" value="adh_short_C2"/>
    <property type="match status" value="1"/>
</dbReference>
<reference evidence="9 10" key="1">
    <citation type="submission" date="2019-10" db="EMBL/GenBank/DDBJ databases">
        <title>Actinomadura rubteroloni sp. nov. and Actinomadura macrotermitis sp. nov., isolated from the gut of fungus growing-termite Macrotermes natalensis.</title>
        <authorList>
            <person name="Benndorf R."/>
            <person name="Martin K."/>
            <person name="Kuefner M."/>
            <person name="De Beer W."/>
            <person name="Kaster A.-K."/>
            <person name="Vollmers J."/>
            <person name="Poulsen M."/>
            <person name="Beemelmanns C."/>
        </authorList>
    </citation>
    <scope>NUCLEOTIDE SEQUENCE [LARGE SCALE GENOMIC DNA]</scope>
    <source>
        <strain evidence="9 10">RB68</strain>
    </source>
</reference>
<feature type="active site" description="Proton acceptor; for dehydratase activity" evidence="4">
    <location>
        <position position="1576"/>
    </location>
</feature>
<keyword evidence="3" id="KW-0560">Oxidoreductase</keyword>
<dbReference type="InterPro" id="IPR036291">
    <property type="entry name" value="NAD(P)-bd_dom_sf"/>
</dbReference>
<dbReference type="Proteomes" id="UP000487268">
    <property type="component" value="Unassembled WGS sequence"/>
</dbReference>
<evidence type="ECO:0000256" key="6">
    <source>
        <dbReference type="SAM" id="MobiDB-lite"/>
    </source>
</evidence>
<dbReference type="InterPro" id="IPR020807">
    <property type="entry name" value="PKS_DH"/>
</dbReference>
<name>A0A7K0C367_9ACTN</name>
<dbReference type="PRINTS" id="PR00080">
    <property type="entry name" value="SDRFAMILY"/>
</dbReference>
<dbReference type="InterPro" id="IPR020841">
    <property type="entry name" value="PKS_Beta-ketoAc_synthase_dom"/>
</dbReference>
<keyword evidence="2" id="KW-0597">Phosphoprotein</keyword>